<keyword evidence="5" id="KW-1185">Reference proteome</keyword>
<dbReference type="Gene3D" id="3.30.360.10">
    <property type="entry name" value="Dihydrodipicolinate Reductase, domain 2"/>
    <property type="match status" value="1"/>
</dbReference>
<dbReference type="GO" id="GO:0016491">
    <property type="term" value="F:oxidoreductase activity"/>
    <property type="evidence" value="ECO:0007669"/>
    <property type="project" value="UniProtKB-KW"/>
</dbReference>
<dbReference type="InterPro" id="IPR050463">
    <property type="entry name" value="Gfo/Idh/MocA_oxidrdct_glycsds"/>
</dbReference>
<feature type="domain" description="GFO/IDH/MocA-like oxidoreductase" evidence="3">
    <location>
        <begin position="136"/>
        <end position="272"/>
    </location>
</feature>
<dbReference type="Pfam" id="PF01408">
    <property type="entry name" value="GFO_IDH_MocA"/>
    <property type="match status" value="1"/>
</dbReference>
<dbReference type="InterPro" id="IPR055170">
    <property type="entry name" value="GFO_IDH_MocA-like_dom"/>
</dbReference>
<dbReference type="SUPFAM" id="SSF51735">
    <property type="entry name" value="NAD(P)-binding Rossmann-fold domains"/>
    <property type="match status" value="1"/>
</dbReference>
<accession>A0A2N0Z5C8</accession>
<dbReference type="PANTHER" id="PTHR43818">
    <property type="entry name" value="BCDNA.GH03377"/>
    <property type="match status" value="1"/>
</dbReference>
<comment type="caution">
    <text evidence="4">The sequence shown here is derived from an EMBL/GenBank/DDBJ whole genome shotgun (WGS) entry which is preliminary data.</text>
</comment>
<dbReference type="Gene3D" id="3.40.50.720">
    <property type="entry name" value="NAD(P)-binding Rossmann-like Domain"/>
    <property type="match status" value="1"/>
</dbReference>
<organism evidence="4 5">
    <name type="scientific">Niallia nealsonii</name>
    <dbReference type="NCBI Taxonomy" id="115979"/>
    <lineage>
        <taxon>Bacteria</taxon>
        <taxon>Bacillati</taxon>
        <taxon>Bacillota</taxon>
        <taxon>Bacilli</taxon>
        <taxon>Bacillales</taxon>
        <taxon>Bacillaceae</taxon>
        <taxon>Niallia</taxon>
    </lineage>
</organism>
<dbReference type="OrthoDB" id="9815825at2"/>
<evidence type="ECO:0000313" key="5">
    <source>
        <dbReference type="Proteomes" id="UP000233375"/>
    </source>
</evidence>
<reference evidence="4 5" key="1">
    <citation type="journal article" date="2003" name="Int. J. Syst. Evol. Microbiol.">
        <title>Bacillus nealsonii sp. nov., isolated from a spacecraft-assembly facility, whose spores are gamma-radiation resistant.</title>
        <authorList>
            <person name="Venkateswaran K."/>
            <person name="Kempf M."/>
            <person name="Chen F."/>
            <person name="Satomi M."/>
            <person name="Nicholson W."/>
            <person name="Kern R."/>
        </authorList>
    </citation>
    <scope>NUCLEOTIDE SEQUENCE [LARGE SCALE GENOMIC DNA]</scope>
    <source>
        <strain evidence="4 5">FO-92</strain>
    </source>
</reference>
<dbReference type="Pfam" id="PF22725">
    <property type="entry name" value="GFO_IDH_MocA_C3"/>
    <property type="match status" value="1"/>
</dbReference>
<name>A0A2N0Z5C8_9BACI</name>
<evidence type="ECO:0000256" key="1">
    <source>
        <dbReference type="ARBA" id="ARBA00023002"/>
    </source>
</evidence>
<evidence type="ECO:0000259" key="3">
    <source>
        <dbReference type="Pfam" id="PF22725"/>
    </source>
</evidence>
<keyword evidence="1" id="KW-0560">Oxidoreductase</keyword>
<dbReference type="EMBL" id="PISE01000011">
    <property type="protein sequence ID" value="PKG24716.1"/>
    <property type="molecule type" value="Genomic_DNA"/>
</dbReference>
<gene>
    <name evidence="4" type="ORF">CWS01_05560</name>
</gene>
<sequence>MISNNVVTAGVIGLGGMANEHLRNISRINSIQVGAICDVNQELLNKIGDQEGISQNKRFNNIEDIITSPDVNAIISVVPNNLHAKVIELCILHRKPIMAEKPFTLNVEEAENLNQLYKQNPIPCMIGFIHRYTPSFQYAKKLIEKNAIGQIRHIDVRYQQSFGAPIFKVPYLWRFNKAVAGTGALGDLGAHMIDSARFFVGEFHSVSALMKTFVDKRIDLITGEEKQVDVDDFTSFQAILENDVAGNFVTTRNAIGSSNQHAVTLYGDCGTLHVDIERPNEIDIIVKNELETMPVLKTERVPDIYNKTLLSDFAELILNKEGHDMPTFYDGYKNQKIIDCIIYSAQKGHMVKVNSLILEG</sequence>
<dbReference type="RefSeq" id="WP_101176166.1">
    <property type="nucleotide sequence ID" value="NZ_PISE01000011.1"/>
</dbReference>
<dbReference type="PANTHER" id="PTHR43818:SF11">
    <property type="entry name" value="BCDNA.GH03377"/>
    <property type="match status" value="1"/>
</dbReference>
<feature type="domain" description="Gfo/Idh/MocA-like oxidoreductase N-terminal" evidence="2">
    <location>
        <begin position="9"/>
        <end position="128"/>
    </location>
</feature>
<dbReference type="InterPro" id="IPR036291">
    <property type="entry name" value="NAD(P)-bd_dom_sf"/>
</dbReference>
<dbReference type="AlphaFoldDB" id="A0A2N0Z5C8"/>
<proteinExistence type="predicted"/>
<protein>
    <submittedName>
        <fullName evidence="4">Gfo/Idh/MocA family oxidoreductase</fullName>
    </submittedName>
</protein>
<dbReference type="SUPFAM" id="SSF55347">
    <property type="entry name" value="Glyceraldehyde-3-phosphate dehydrogenase-like, C-terminal domain"/>
    <property type="match status" value="1"/>
</dbReference>
<evidence type="ECO:0000313" key="4">
    <source>
        <dbReference type="EMBL" id="PKG24716.1"/>
    </source>
</evidence>
<dbReference type="InterPro" id="IPR000683">
    <property type="entry name" value="Gfo/Idh/MocA-like_OxRdtase_N"/>
</dbReference>
<dbReference type="Proteomes" id="UP000233375">
    <property type="component" value="Unassembled WGS sequence"/>
</dbReference>
<evidence type="ECO:0000259" key="2">
    <source>
        <dbReference type="Pfam" id="PF01408"/>
    </source>
</evidence>
<dbReference type="GO" id="GO:0000166">
    <property type="term" value="F:nucleotide binding"/>
    <property type="evidence" value="ECO:0007669"/>
    <property type="project" value="InterPro"/>
</dbReference>